<dbReference type="AlphaFoldDB" id="U1GSI4"/>
<evidence type="ECO:0000256" key="1">
    <source>
        <dbReference type="SAM" id="MobiDB-lite"/>
    </source>
</evidence>
<feature type="compositionally biased region" description="Polar residues" evidence="1">
    <location>
        <begin position="1"/>
        <end position="29"/>
    </location>
</feature>
<dbReference type="OrthoDB" id="10643284at2759"/>
<keyword evidence="2" id="KW-1133">Transmembrane helix</keyword>
<proteinExistence type="predicted"/>
<feature type="compositionally biased region" description="Basic and acidic residues" evidence="1">
    <location>
        <begin position="96"/>
        <end position="108"/>
    </location>
</feature>
<evidence type="ECO:0000313" key="3">
    <source>
        <dbReference type="EMBL" id="ERF75348.1"/>
    </source>
</evidence>
<dbReference type="HOGENOM" id="CLU_1427975_0_0_1"/>
<accession>U1GSI4</accession>
<evidence type="ECO:0000313" key="4">
    <source>
        <dbReference type="Proteomes" id="UP000019373"/>
    </source>
</evidence>
<sequence>MDTKNQISTTGTQNPQQQDLTEAQTSANNLPAHGHNASSQRDVSTNPDLVLHYSHEHEHQHLHHHKRSIEGRDDEVVYSHGHDVEKSNVPDQNAQDSHHQAYHTDRKTPSKPTIVQHDAEKGIVSPASLSQEEDDPRSHKVSGFYRKWKIFFHAAFLALMTGYVVFNGPVPSYGSNQILWQVVDSSSYPS</sequence>
<name>U1GSI4_ENDPU</name>
<keyword evidence="2" id="KW-0812">Transmembrane</keyword>
<feature type="transmembrane region" description="Helical" evidence="2">
    <location>
        <begin position="150"/>
        <end position="166"/>
    </location>
</feature>
<evidence type="ECO:0000256" key="2">
    <source>
        <dbReference type="SAM" id="Phobius"/>
    </source>
</evidence>
<protein>
    <submittedName>
        <fullName evidence="3">Uncharacterized protein</fullName>
    </submittedName>
</protein>
<organism evidence="3 4">
    <name type="scientific">Endocarpon pusillum (strain Z07020 / HMAS-L-300199)</name>
    <name type="common">Lichen-forming fungus</name>
    <dbReference type="NCBI Taxonomy" id="1263415"/>
    <lineage>
        <taxon>Eukaryota</taxon>
        <taxon>Fungi</taxon>
        <taxon>Dikarya</taxon>
        <taxon>Ascomycota</taxon>
        <taxon>Pezizomycotina</taxon>
        <taxon>Eurotiomycetes</taxon>
        <taxon>Chaetothyriomycetidae</taxon>
        <taxon>Verrucariales</taxon>
        <taxon>Verrucariaceae</taxon>
        <taxon>Endocarpon</taxon>
    </lineage>
</organism>
<feature type="region of interest" description="Disordered" evidence="1">
    <location>
        <begin position="84"/>
        <end position="112"/>
    </location>
</feature>
<keyword evidence="2" id="KW-0472">Membrane</keyword>
<dbReference type="GeneID" id="19235205"/>
<dbReference type="eggNOG" id="KOG3747">
    <property type="taxonomic scope" value="Eukaryota"/>
</dbReference>
<feature type="region of interest" description="Disordered" evidence="1">
    <location>
        <begin position="1"/>
        <end position="43"/>
    </location>
</feature>
<dbReference type="RefSeq" id="XP_007787360.1">
    <property type="nucleotide sequence ID" value="XM_007789170.1"/>
</dbReference>
<keyword evidence="4" id="KW-1185">Reference proteome</keyword>
<reference evidence="4" key="1">
    <citation type="journal article" date="2014" name="BMC Genomics">
        <title>Genome characteristics reveal the impact of lichenization on lichen-forming fungus Endocarpon pusillum Hedwig (Verrucariales, Ascomycota).</title>
        <authorList>
            <person name="Wang Y.-Y."/>
            <person name="Liu B."/>
            <person name="Zhang X.-Y."/>
            <person name="Zhou Q.-M."/>
            <person name="Zhang T."/>
            <person name="Li H."/>
            <person name="Yu Y.-F."/>
            <person name="Zhang X.-L."/>
            <person name="Hao X.-Y."/>
            <person name="Wang M."/>
            <person name="Wang L."/>
            <person name="Wei J.-C."/>
        </authorList>
    </citation>
    <scope>NUCLEOTIDE SEQUENCE [LARGE SCALE GENOMIC DNA]</scope>
    <source>
        <strain evidence="4">Z07020 / HMAS-L-300199</strain>
    </source>
</reference>
<dbReference type="EMBL" id="KE720815">
    <property type="protein sequence ID" value="ERF75348.1"/>
    <property type="molecule type" value="Genomic_DNA"/>
</dbReference>
<gene>
    <name evidence="3" type="ORF">EPUS_00141</name>
</gene>
<dbReference type="Proteomes" id="UP000019373">
    <property type="component" value="Unassembled WGS sequence"/>
</dbReference>